<dbReference type="EMBL" id="GGEC01047099">
    <property type="protein sequence ID" value="MBX27583.1"/>
    <property type="molecule type" value="Transcribed_RNA"/>
</dbReference>
<keyword evidence="2" id="KW-0648">Protein biosynthesis</keyword>
<dbReference type="GO" id="GO:0004364">
    <property type="term" value="F:glutathione transferase activity"/>
    <property type="evidence" value="ECO:0007669"/>
    <property type="project" value="InterPro"/>
</dbReference>
<keyword evidence="2" id="KW-0251">Elongation factor</keyword>
<dbReference type="InterPro" id="IPR036249">
    <property type="entry name" value="Thioredoxin-like_sf"/>
</dbReference>
<reference evidence="2" key="1">
    <citation type="submission" date="2018-02" db="EMBL/GenBank/DDBJ databases">
        <title>Rhizophora mucronata_Transcriptome.</title>
        <authorList>
            <person name="Meera S.P."/>
            <person name="Sreeshan A."/>
            <person name="Augustine A."/>
        </authorList>
    </citation>
    <scope>NUCLEOTIDE SEQUENCE</scope>
    <source>
        <tissue evidence="2">Leaf</tissue>
    </source>
</reference>
<dbReference type="PROSITE" id="PS50404">
    <property type="entry name" value="GST_NTER"/>
    <property type="match status" value="1"/>
</dbReference>
<dbReference type="CDD" id="cd03044">
    <property type="entry name" value="GST_N_EF1Bgamma"/>
    <property type="match status" value="1"/>
</dbReference>
<dbReference type="AlphaFoldDB" id="A0A2P2MBI5"/>
<proteinExistence type="predicted"/>
<dbReference type="FunFam" id="3.40.30.10:FF:000148">
    <property type="entry name" value="Elongation factor 1B gamma"/>
    <property type="match status" value="1"/>
</dbReference>
<evidence type="ECO:0000313" key="2">
    <source>
        <dbReference type="EMBL" id="MBX27583.1"/>
    </source>
</evidence>
<name>A0A2P2MBI5_RHIMU</name>
<feature type="domain" description="GST N-terminal" evidence="1">
    <location>
        <begin position="1"/>
        <end position="82"/>
    </location>
</feature>
<dbReference type="InterPro" id="IPR004045">
    <property type="entry name" value="Glutathione_S-Trfase_N"/>
</dbReference>
<evidence type="ECO:0000259" key="1">
    <source>
        <dbReference type="PROSITE" id="PS50404"/>
    </source>
</evidence>
<dbReference type="GO" id="GO:0003746">
    <property type="term" value="F:translation elongation factor activity"/>
    <property type="evidence" value="ECO:0007669"/>
    <property type="project" value="UniProtKB-KW"/>
</dbReference>
<sequence length="93" mass="10348">MALLLHSVRTYKNAYKTLIVAEYSGVEVTLVENFEMGVSNKTPEFLKMNPIGKVPVLETPDGPIFESNAIARYGKIRLSISCSIQLLCMIVLE</sequence>
<dbReference type="SUPFAM" id="SSF52833">
    <property type="entry name" value="Thioredoxin-like"/>
    <property type="match status" value="1"/>
</dbReference>
<dbReference type="Pfam" id="PF02798">
    <property type="entry name" value="GST_N"/>
    <property type="match status" value="1"/>
</dbReference>
<organism evidence="2">
    <name type="scientific">Rhizophora mucronata</name>
    <name type="common">Asiatic mangrove</name>
    <dbReference type="NCBI Taxonomy" id="61149"/>
    <lineage>
        <taxon>Eukaryota</taxon>
        <taxon>Viridiplantae</taxon>
        <taxon>Streptophyta</taxon>
        <taxon>Embryophyta</taxon>
        <taxon>Tracheophyta</taxon>
        <taxon>Spermatophyta</taxon>
        <taxon>Magnoliopsida</taxon>
        <taxon>eudicotyledons</taxon>
        <taxon>Gunneridae</taxon>
        <taxon>Pentapetalae</taxon>
        <taxon>rosids</taxon>
        <taxon>fabids</taxon>
        <taxon>Malpighiales</taxon>
        <taxon>Rhizophoraceae</taxon>
        <taxon>Rhizophora</taxon>
    </lineage>
</organism>
<protein>
    <submittedName>
        <fullName evidence="2">Elongation factor 1-gamma-like protein</fullName>
    </submittedName>
</protein>
<dbReference type="InterPro" id="IPR044628">
    <property type="entry name" value="EF-1-gamma_plant"/>
</dbReference>
<dbReference type="Gene3D" id="3.40.30.10">
    <property type="entry name" value="Glutaredoxin"/>
    <property type="match status" value="1"/>
</dbReference>
<dbReference type="PANTHER" id="PTHR44372:SF1">
    <property type="entry name" value="ELONGATION FACTOR 1-GAMMA 3"/>
    <property type="match status" value="1"/>
</dbReference>
<dbReference type="PANTHER" id="PTHR44372">
    <property type="entry name" value="ELONGATION FACTOR 1-GAMMA 1-RELATED"/>
    <property type="match status" value="1"/>
</dbReference>
<accession>A0A2P2MBI5</accession>